<reference evidence="19" key="1">
    <citation type="submission" date="2016-08" db="EMBL/GenBank/DDBJ databases">
        <authorList>
            <person name="Holder M.E."/>
            <person name="Ajami N.J."/>
            <person name="Petrosino J.F."/>
        </authorList>
    </citation>
    <scope>NUCLEOTIDE SEQUENCE [LARGE SCALE GENOMIC DNA]</scope>
    <source>
        <strain evidence="19">F0677</strain>
    </source>
</reference>
<evidence type="ECO:0000313" key="19">
    <source>
        <dbReference type="Proteomes" id="UP000094757"/>
    </source>
</evidence>
<dbReference type="Pfam" id="PF01118">
    <property type="entry name" value="Semialdhyde_dh"/>
    <property type="match status" value="1"/>
</dbReference>
<dbReference type="GO" id="GO:0004073">
    <property type="term" value="F:aspartate-semialdehyde dehydrogenase activity"/>
    <property type="evidence" value="ECO:0007669"/>
    <property type="project" value="UniProtKB-UniRule"/>
</dbReference>
<dbReference type="PANTHER" id="PTHR46278:SF2">
    <property type="entry name" value="ASPARTATE-SEMIALDEHYDE DEHYDROGENASE"/>
    <property type="match status" value="1"/>
</dbReference>
<keyword evidence="11 15" id="KW-0560">Oxidoreductase</keyword>
<evidence type="ECO:0000256" key="9">
    <source>
        <dbReference type="ARBA" id="ARBA00022857"/>
    </source>
</evidence>
<evidence type="ECO:0000256" key="6">
    <source>
        <dbReference type="ARBA" id="ARBA00013120"/>
    </source>
</evidence>
<keyword evidence="13 15" id="KW-0486">Methionine biosynthesis</keyword>
<dbReference type="GO" id="GO:0071266">
    <property type="term" value="P:'de novo' L-methionine biosynthetic process"/>
    <property type="evidence" value="ECO:0007669"/>
    <property type="project" value="UniProtKB-UniRule"/>
</dbReference>
<evidence type="ECO:0000256" key="4">
    <source>
        <dbReference type="ARBA" id="ARBA00010584"/>
    </source>
</evidence>
<gene>
    <name evidence="15" type="primary">asd</name>
    <name evidence="18" type="ORF">BCB69_02580</name>
</gene>
<evidence type="ECO:0000256" key="15">
    <source>
        <dbReference type="HAMAP-Rule" id="MF_02121"/>
    </source>
</evidence>
<organism evidence="18 19">
    <name type="scientific">Dialister pneumosintes</name>
    <dbReference type="NCBI Taxonomy" id="39950"/>
    <lineage>
        <taxon>Bacteria</taxon>
        <taxon>Bacillati</taxon>
        <taxon>Bacillota</taxon>
        <taxon>Negativicutes</taxon>
        <taxon>Veillonellales</taxon>
        <taxon>Veillonellaceae</taxon>
        <taxon>Dialister</taxon>
    </lineage>
</organism>
<evidence type="ECO:0000256" key="16">
    <source>
        <dbReference type="PIRSR" id="PIRSR000148-1"/>
    </source>
</evidence>
<evidence type="ECO:0000256" key="8">
    <source>
        <dbReference type="ARBA" id="ARBA00022697"/>
    </source>
</evidence>
<dbReference type="GO" id="GO:0046983">
    <property type="term" value="F:protein dimerization activity"/>
    <property type="evidence" value="ECO:0007669"/>
    <property type="project" value="InterPro"/>
</dbReference>
<evidence type="ECO:0000256" key="3">
    <source>
        <dbReference type="ARBA" id="ARBA00005097"/>
    </source>
</evidence>
<sequence>MIRPNIAILGATGAVGQEFIKLIEERNFPFNQLKLLASSRSAGAEITVKGQSYKVEEATSNSFTDIDIALFAGGKITKTLAPEAVKQGAIVIDNSSAFRMDKNVPLVIPEINAEDIHWHKGLIANPNCSTIIMLMALKPIYNLSRINRIIVSTYQAVSGAGKQAIDELIHECQAYLMGEQYKPQILPSASLPKHYPIAFNLIPQIDAFVEEGYTKEEMKMVNETHKILHDFQIGITATTIRVPVLRSHAESLYIETDNMLSMQQIKEALQNFPGVAVMDNPEEMIYPMPIDTSNKDEIMVGRIRPDLYCKNGINLWVSGDQIRKGAALNALQIAEYILAHNMLKNKRSI</sequence>
<dbReference type="GO" id="GO:0019877">
    <property type="term" value="P:diaminopimelate biosynthetic process"/>
    <property type="evidence" value="ECO:0007669"/>
    <property type="project" value="UniProtKB-UniRule"/>
</dbReference>
<proteinExistence type="inferred from homology"/>
<keyword evidence="8 15" id="KW-0791">Threonine biosynthesis</keyword>
<dbReference type="NCBIfam" id="NF011456">
    <property type="entry name" value="PRK14874.1"/>
    <property type="match status" value="1"/>
</dbReference>
<dbReference type="Proteomes" id="UP000094757">
    <property type="component" value="Chromosome"/>
</dbReference>
<dbReference type="UniPathway" id="UPA00034">
    <property type="reaction ID" value="UER00016"/>
</dbReference>
<feature type="active site" description="Acyl-thioester intermediate" evidence="15 16">
    <location>
        <position position="128"/>
    </location>
</feature>
<dbReference type="InterPro" id="IPR005986">
    <property type="entry name" value="Asp_semialdehyde_DH_beta"/>
</dbReference>
<dbReference type="GO" id="GO:0051287">
    <property type="term" value="F:NAD binding"/>
    <property type="evidence" value="ECO:0007669"/>
    <property type="project" value="InterPro"/>
</dbReference>
<evidence type="ECO:0000256" key="7">
    <source>
        <dbReference type="ARBA" id="ARBA00022605"/>
    </source>
</evidence>
<dbReference type="PANTHER" id="PTHR46278">
    <property type="entry name" value="DEHYDROGENASE, PUTATIVE-RELATED"/>
    <property type="match status" value="1"/>
</dbReference>
<evidence type="ECO:0000259" key="17">
    <source>
        <dbReference type="SMART" id="SM00859"/>
    </source>
</evidence>
<dbReference type="InterPro" id="IPR000534">
    <property type="entry name" value="Semialdehyde_DH_NAD-bd"/>
</dbReference>
<feature type="binding site" evidence="15">
    <location>
        <position position="155"/>
    </location>
    <ligand>
        <name>substrate</name>
    </ligand>
</feature>
<dbReference type="InterPro" id="IPR012080">
    <property type="entry name" value="Asp_semialdehyde_DH"/>
</dbReference>
<evidence type="ECO:0000256" key="12">
    <source>
        <dbReference type="ARBA" id="ARBA00023154"/>
    </source>
</evidence>
<dbReference type="SUPFAM" id="SSF51735">
    <property type="entry name" value="NAD(P)-binding Rossmann-fold domains"/>
    <property type="match status" value="1"/>
</dbReference>
<comment type="caution">
    <text evidence="15">Lacks conserved residue(s) required for the propagation of feature annotation.</text>
</comment>
<feature type="binding site" evidence="15">
    <location>
        <begin position="158"/>
        <end position="159"/>
    </location>
    <ligand>
        <name>NADP(+)</name>
        <dbReference type="ChEBI" id="CHEBI:58349"/>
    </ligand>
</feature>
<dbReference type="Gene3D" id="3.30.360.10">
    <property type="entry name" value="Dihydrodipicolinate Reductase, domain 2"/>
    <property type="match status" value="1"/>
</dbReference>
<name>A0A1B3WDC3_9FIRM</name>
<dbReference type="SUPFAM" id="SSF55347">
    <property type="entry name" value="Glyceraldehyde-3-phosphate dehydrogenase-like, C-terminal domain"/>
    <property type="match status" value="1"/>
</dbReference>
<dbReference type="PIRSF" id="PIRSF000148">
    <property type="entry name" value="ASA_dh"/>
    <property type="match status" value="1"/>
</dbReference>
<keyword evidence="10 15" id="KW-0220">Diaminopimelate biosynthesis</keyword>
<dbReference type="RefSeq" id="WP_069176934.1">
    <property type="nucleotide sequence ID" value="NZ_CP017037.1"/>
</dbReference>
<keyword evidence="12 15" id="KW-0457">Lysine biosynthesis</keyword>
<feature type="domain" description="Semialdehyde dehydrogenase NAD-binding" evidence="17">
    <location>
        <begin position="5"/>
        <end position="119"/>
    </location>
</feature>
<dbReference type="InterPro" id="IPR036291">
    <property type="entry name" value="NAD(P)-bd_dom_sf"/>
</dbReference>
<evidence type="ECO:0000256" key="1">
    <source>
        <dbReference type="ARBA" id="ARBA00005021"/>
    </source>
</evidence>
<comment type="pathway">
    <text evidence="1 15">Amino-acid biosynthesis; L-methionine biosynthesis via de novo pathway; L-homoserine from L-aspartate: step 2/3.</text>
</comment>
<evidence type="ECO:0000313" key="18">
    <source>
        <dbReference type="EMBL" id="AOH38955.1"/>
    </source>
</evidence>
<evidence type="ECO:0000256" key="13">
    <source>
        <dbReference type="ARBA" id="ARBA00023167"/>
    </source>
</evidence>
<dbReference type="Gene3D" id="3.40.50.720">
    <property type="entry name" value="NAD(P)-binding Rossmann-like Domain"/>
    <property type="match status" value="1"/>
</dbReference>
<keyword evidence="7 15" id="KW-0028">Amino-acid biosynthesis</keyword>
<evidence type="ECO:0000256" key="5">
    <source>
        <dbReference type="ARBA" id="ARBA00011738"/>
    </source>
</evidence>
<dbReference type="NCBIfam" id="TIGR01296">
    <property type="entry name" value="asd_B"/>
    <property type="match status" value="1"/>
</dbReference>
<comment type="subunit">
    <text evidence="5 15">Homodimer.</text>
</comment>
<dbReference type="EMBL" id="CP017037">
    <property type="protein sequence ID" value="AOH38955.1"/>
    <property type="molecule type" value="Genomic_DNA"/>
</dbReference>
<accession>A0A1B3WDC3</accession>
<dbReference type="GO" id="GO:0009097">
    <property type="term" value="P:isoleucine biosynthetic process"/>
    <property type="evidence" value="ECO:0007669"/>
    <property type="project" value="UniProtKB-UniRule"/>
</dbReference>
<dbReference type="UniPathway" id="UPA00050">
    <property type="reaction ID" value="UER00463"/>
</dbReference>
<feature type="binding site" evidence="15">
    <location>
        <position position="241"/>
    </location>
    <ligand>
        <name>substrate</name>
    </ligand>
</feature>
<dbReference type="GO" id="GO:0050661">
    <property type="term" value="F:NADP binding"/>
    <property type="evidence" value="ECO:0007669"/>
    <property type="project" value="UniProtKB-UniRule"/>
</dbReference>
<comment type="catalytic activity">
    <reaction evidence="14 15">
        <text>L-aspartate 4-semialdehyde + phosphate + NADP(+) = 4-phospho-L-aspartate + NADPH + H(+)</text>
        <dbReference type="Rhea" id="RHEA:24284"/>
        <dbReference type="ChEBI" id="CHEBI:15378"/>
        <dbReference type="ChEBI" id="CHEBI:43474"/>
        <dbReference type="ChEBI" id="CHEBI:57535"/>
        <dbReference type="ChEBI" id="CHEBI:57783"/>
        <dbReference type="ChEBI" id="CHEBI:58349"/>
        <dbReference type="ChEBI" id="CHEBI:537519"/>
        <dbReference type="EC" id="1.2.1.11"/>
    </reaction>
</comment>
<dbReference type="AlphaFoldDB" id="A0A1B3WDC3"/>
<feature type="binding site" evidence="15">
    <location>
        <begin position="12"/>
        <end position="15"/>
    </location>
    <ligand>
        <name>NADP(+)</name>
        <dbReference type="ChEBI" id="CHEBI:58349"/>
    </ligand>
</feature>
<evidence type="ECO:0000256" key="14">
    <source>
        <dbReference type="ARBA" id="ARBA00047891"/>
    </source>
</evidence>
<evidence type="ECO:0000256" key="2">
    <source>
        <dbReference type="ARBA" id="ARBA00005076"/>
    </source>
</evidence>
<feature type="binding site" evidence="15">
    <location>
        <position position="99"/>
    </location>
    <ligand>
        <name>phosphate</name>
        <dbReference type="ChEBI" id="CHEBI:43474"/>
    </ligand>
</feature>
<dbReference type="InterPro" id="IPR012280">
    <property type="entry name" value="Semialdhyde_DH_dimer_dom"/>
</dbReference>
<comment type="similarity">
    <text evidence="4 15">Belongs to the aspartate-semialdehyde dehydrogenase family.</text>
</comment>
<comment type="function">
    <text evidence="15">Catalyzes the NADPH-dependent formation of L-aspartate-semialdehyde (L-ASA) by the reductive dephosphorylation of L-aspartyl-4-phosphate.</text>
</comment>
<feature type="active site" description="Proton acceptor" evidence="15 16">
    <location>
        <position position="248"/>
    </location>
</feature>
<dbReference type="SMART" id="SM00859">
    <property type="entry name" value="Semialdhyde_dh"/>
    <property type="match status" value="1"/>
</dbReference>
<keyword evidence="9 15" id="KW-0521">NADP</keyword>
<feature type="binding site" evidence="15">
    <location>
        <position position="321"/>
    </location>
    <ligand>
        <name>NADP(+)</name>
        <dbReference type="ChEBI" id="CHEBI:58349"/>
    </ligand>
</feature>
<evidence type="ECO:0000256" key="11">
    <source>
        <dbReference type="ARBA" id="ARBA00023002"/>
    </source>
</evidence>
<dbReference type="EC" id="1.2.1.11" evidence="6 15"/>
<feature type="binding site" evidence="15">
    <location>
        <begin position="40"/>
        <end position="41"/>
    </location>
    <ligand>
        <name>NADP(+)</name>
        <dbReference type="ChEBI" id="CHEBI:58349"/>
    </ligand>
</feature>
<dbReference type="CDD" id="cd02316">
    <property type="entry name" value="VcASADH2_like_N"/>
    <property type="match status" value="1"/>
</dbReference>
<dbReference type="Pfam" id="PF02774">
    <property type="entry name" value="Semialdhyde_dhC"/>
    <property type="match status" value="1"/>
</dbReference>
<comment type="pathway">
    <text evidence="3 15">Amino-acid biosynthesis; L-threonine biosynthesis; L-threonine from L-aspartate: step 2/5.</text>
</comment>
<dbReference type="GO" id="GO:0009089">
    <property type="term" value="P:lysine biosynthetic process via diaminopimelate"/>
    <property type="evidence" value="ECO:0007669"/>
    <property type="project" value="UniProtKB-UniRule"/>
</dbReference>
<dbReference type="STRING" id="39950.BCB69_02580"/>
<comment type="pathway">
    <text evidence="2 15">Amino-acid biosynthesis; L-lysine biosynthesis via DAP pathway; (S)-tetrahydrodipicolinate from L-aspartate: step 2/4.</text>
</comment>
<dbReference type="HAMAP" id="MF_02121">
    <property type="entry name" value="ASADH"/>
    <property type="match status" value="1"/>
</dbReference>
<protein>
    <recommendedName>
        <fullName evidence="6 15">Aspartate-semialdehyde dehydrogenase</fullName>
        <shortName evidence="15">ASA dehydrogenase</shortName>
        <shortName evidence="15">ASADH</shortName>
        <ecNumber evidence="6 15">1.2.1.11</ecNumber>
    </recommendedName>
    <alternativeName>
        <fullName evidence="15">Aspartate-beta-semialdehyde dehydrogenase</fullName>
    </alternativeName>
</protein>
<dbReference type="GO" id="GO:0009088">
    <property type="term" value="P:threonine biosynthetic process"/>
    <property type="evidence" value="ECO:0007669"/>
    <property type="project" value="UniProtKB-UniRule"/>
</dbReference>
<evidence type="ECO:0000256" key="10">
    <source>
        <dbReference type="ARBA" id="ARBA00022915"/>
    </source>
</evidence>
<dbReference type="UniPathway" id="UPA00051">
    <property type="reaction ID" value="UER00464"/>
</dbReference>
<dbReference type="CDD" id="cd18131">
    <property type="entry name" value="ASADH_C_bac_euk_like"/>
    <property type="match status" value="1"/>
</dbReference>
<dbReference type="KEGG" id="dpn:BCB69_02580"/>